<dbReference type="RefSeq" id="WP_370892595.1">
    <property type="nucleotide sequence ID" value="NZ_JBGJLR010000012.1"/>
</dbReference>
<evidence type="ECO:0000313" key="3">
    <source>
        <dbReference type="EMBL" id="MEZ2740084.1"/>
    </source>
</evidence>
<proteinExistence type="predicted"/>
<feature type="chain" id="PRO_5047379997" evidence="1">
    <location>
        <begin position="43"/>
        <end position="360"/>
    </location>
</feature>
<dbReference type="NCBIfam" id="NF008334">
    <property type="entry name" value="PRK11119.1"/>
    <property type="match status" value="1"/>
</dbReference>
<dbReference type="Gene3D" id="3.40.190.100">
    <property type="entry name" value="Glycine betaine-binding periplasmic protein, domain 2"/>
    <property type="match status" value="1"/>
</dbReference>
<dbReference type="Gene3D" id="3.40.190.10">
    <property type="entry name" value="Periplasmic binding protein-like II"/>
    <property type="match status" value="1"/>
</dbReference>
<evidence type="ECO:0000313" key="4">
    <source>
        <dbReference type="Proteomes" id="UP001567350"/>
    </source>
</evidence>
<reference evidence="3 4" key="1">
    <citation type="submission" date="2024-08" db="EMBL/GenBank/DDBJ databases">
        <authorList>
            <person name="Feng Z."/>
            <person name="Ronholm J."/>
        </authorList>
    </citation>
    <scope>NUCLEOTIDE SEQUENCE [LARGE SCALE GENOMIC DNA]</scope>
    <source>
        <strain evidence="3 4">4-AB0-8</strain>
    </source>
</reference>
<accession>A0ABV4IGM5</accession>
<dbReference type="Proteomes" id="UP001567350">
    <property type="component" value="Unassembled WGS sequence"/>
</dbReference>
<sequence length="360" mass="39476">MTKTLQTMTPRPLTASNHQKRQWLLGATAAATLSLLPPAVWATGQNLPSNALPGQGVTVQPLKSALAEESFQTLLVMKALEQLGYTVKPWEELDYPLIHIAVANGEATFMANHWNPHHAEFYLRAGGDAKLSRKGVYAAGAVQGYMIDKKTADAHGITHLDQLKDPQLAQLFDASGDGKADLIGPNAGWGGEAVVAHQIRTFGLQNTVNYTQGNYPALIADTLARFKAGKPVLYYAWTPYWLSNVLRPGHEVVWLQVPTSSMPGVQANTDTQLPNGKNYGFPLNNQYIVANKAWVAQHPAAAKLFEIMQIPLNDISQQNRLLHDGQNKPADIERHVNGWIKAHQTTFDAWLTQARAAATR</sequence>
<dbReference type="EMBL" id="JBGJLR010000012">
    <property type="protein sequence ID" value="MEZ2740084.1"/>
    <property type="molecule type" value="Genomic_DNA"/>
</dbReference>
<feature type="domain" description="ABC-type glycine betaine transport system substrate-binding" evidence="2">
    <location>
        <begin position="66"/>
        <end position="341"/>
    </location>
</feature>
<gene>
    <name evidence="3" type="primary">proX</name>
    <name evidence="3" type="ORF">ACBP88_11605</name>
</gene>
<keyword evidence="1" id="KW-0732">Signal</keyword>
<dbReference type="Pfam" id="PF04069">
    <property type="entry name" value="OpuAC"/>
    <property type="match status" value="1"/>
</dbReference>
<protein>
    <submittedName>
        <fullName evidence="3">Glycine betaine/L-proline ABC transporter substrate-binding protein ProX</fullName>
    </submittedName>
</protein>
<comment type="caution">
    <text evidence="3">The sequence shown here is derived from an EMBL/GenBank/DDBJ whole genome shotgun (WGS) entry which is preliminary data.</text>
</comment>
<dbReference type="CDD" id="cd13638">
    <property type="entry name" value="PBP2_EcProx_like"/>
    <property type="match status" value="1"/>
</dbReference>
<keyword evidence="4" id="KW-1185">Reference proteome</keyword>
<evidence type="ECO:0000259" key="2">
    <source>
        <dbReference type="Pfam" id="PF04069"/>
    </source>
</evidence>
<dbReference type="SUPFAM" id="SSF53850">
    <property type="entry name" value="Periplasmic binding protein-like II"/>
    <property type="match status" value="1"/>
</dbReference>
<organism evidence="3 4">
    <name type="scientific">Comamonas jiangduensis</name>
    <dbReference type="NCBI Taxonomy" id="1194168"/>
    <lineage>
        <taxon>Bacteria</taxon>
        <taxon>Pseudomonadati</taxon>
        <taxon>Pseudomonadota</taxon>
        <taxon>Betaproteobacteria</taxon>
        <taxon>Burkholderiales</taxon>
        <taxon>Comamonadaceae</taxon>
        <taxon>Comamonas</taxon>
    </lineage>
</organism>
<dbReference type="InterPro" id="IPR007210">
    <property type="entry name" value="ABC_Gly_betaine_transp_sub-bd"/>
</dbReference>
<feature type="signal peptide" evidence="1">
    <location>
        <begin position="1"/>
        <end position="42"/>
    </location>
</feature>
<evidence type="ECO:0000256" key="1">
    <source>
        <dbReference type="SAM" id="SignalP"/>
    </source>
</evidence>
<name>A0ABV4IGM5_9BURK</name>